<dbReference type="PROSITE" id="PS00708">
    <property type="entry name" value="PRO_ENDOPEP_SER"/>
    <property type="match status" value="1"/>
</dbReference>
<name>H1RZR1_9BURK</name>
<dbReference type="Gene3D" id="3.40.50.1820">
    <property type="entry name" value="alpha/beta hydrolase"/>
    <property type="match status" value="1"/>
</dbReference>
<dbReference type="SUPFAM" id="SSF53474">
    <property type="entry name" value="alpha/beta-Hydrolases"/>
    <property type="match status" value="1"/>
</dbReference>
<dbReference type="Pfam" id="PF00326">
    <property type="entry name" value="Peptidase_S9"/>
    <property type="match status" value="1"/>
</dbReference>
<dbReference type="GO" id="GO:0006508">
    <property type="term" value="P:proteolysis"/>
    <property type="evidence" value="ECO:0007669"/>
    <property type="project" value="InterPro"/>
</dbReference>
<protein>
    <submittedName>
        <fullName evidence="4">Cinnamoyl ester hydrolase</fullName>
    </submittedName>
</protein>
<feature type="region of interest" description="Disordered" evidence="2">
    <location>
        <begin position="249"/>
        <end position="312"/>
    </location>
</feature>
<evidence type="ECO:0000313" key="4">
    <source>
        <dbReference type="EMBL" id="EHP44127.1"/>
    </source>
</evidence>
<evidence type="ECO:0000256" key="2">
    <source>
        <dbReference type="SAM" id="MobiDB-lite"/>
    </source>
</evidence>
<dbReference type="AlphaFoldDB" id="H1RZR1"/>
<keyword evidence="1 4" id="KW-0378">Hydrolase</keyword>
<dbReference type="Proteomes" id="UP000005808">
    <property type="component" value="Unassembled WGS sequence"/>
</dbReference>
<accession>H1RZR1</accession>
<reference evidence="4 5" key="1">
    <citation type="journal article" date="2012" name="J. Bacteriol.">
        <title>De Novo Genome Project of Cupriavidus basilensis OR16.</title>
        <authorList>
            <person name="Cserhati M."/>
            <person name="Kriszt B."/>
            <person name="Szoboszlay S."/>
            <person name="Toth A."/>
            <person name="Szabo I."/>
            <person name="Tancsics A."/>
            <person name="Nagy I."/>
            <person name="Horvath B."/>
            <person name="Nagy I."/>
            <person name="Kukolya J."/>
        </authorList>
    </citation>
    <scope>NUCLEOTIDE SEQUENCE [LARGE SCALE GENOMIC DNA]</scope>
    <source>
        <strain evidence="4 5">OR16</strain>
    </source>
</reference>
<dbReference type="PANTHER" id="PTHR22946:SF5">
    <property type="entry name" value="PEPTIDASE S9 PROLYL OLIGOPEPTIDASE CATALYTIC DOMAIN-CONTAINING PROTEIN"/>
    <property type="match status" value="1"/>
</dbReference>
<dbReference type="RefSeq" id="WP_006156623.1">
    <property type="nucleotide sequence ID" value="NZ_AHJE01000012.1"/>
</dbReference>
<comment type="caution">
    <text evidence="4">The sequence shown here is derived from an EMBL/GenBank/DDBJ whole genome shotgun (WGS) entry which is preliminary data.</text>
</comment>
<evidence type="ECO:0000259" key="3">
    <source>
        <dbReference type="Pfam" id="PF00326"/>
    </source>
</evidence>
<dbReference type="InterPro" id="IPR029058">
    <property type="entry name" value="AB_hydrolase_fold"/>
</dbReference>
<dbReference type="EMBL" id="AHJE01000012">
    <property type="protein sequence ID" value="EHP44127.1"/>
    <property type="molecule type" value="Genomic_DNA"/>
</dbReference>
<evidence type="ECO:0000313" key="5">
    <source>
        <dbReference type="Proteomes" id="UP000005808"/>
    </source>
</evidence>
<dbReference type="PANTHER" id="PTHR22946">
    <property type="entry name" value="DIENELACTONE HYDROLASE DOMAIN-CONTAINING PROTEIN-RELATED"/>
    <property type="match status" value="1"/>
</dbReference>
<organism evidence="4 5">
    <name type="scientific">Cupriavidus basilensis OR16</name>
    <dbReference type="NCBI Taxonomy" id="1127483"/>
    <lineage>
        <taxon>Bacteria</taxon>
        <taxon>Pseudomonadati</taxon>
        <taxon>Pseudomonadota</taxon>
        <taxon>Betaproteobacteria</taxon>
        <taxon>Burkholderiales</taxon>
        <taxon>Burkholderiaceae</taxon>
        <taxon>Cupriavidus</taxon>
    </lineage>
</organism>
<proteinExistence type="predicted"/>
<dbReference type="OrthoDB" id="8638755at2"/>
<dbReference type="InterPro" id="IPR001375">
    <property type="entry name" value="Peptidase_S9_cat"/>
</dbReference>
<gene>
    <name evidence="4" type="ORF">OR16_04052</name>
</gene>
<dbReference type="PATRIC" id="fig|1127483.3.peg.817"/>
<evidence type="ECO:0000256" key="1">
    <source>
        <dbReference type="ARBA" id="ARBA00022801"/>
    </source>
</evidence>
<dbReference type="InterPro" id="IPR050261">
    <property type="entry name" value="FrsA_esterase"/>
</dbReference>
<dbReference type="InterPro" id="IPR002471">
    <property type="entry name" value="Pept_S9_AS"/>
</dbReference>
<sequence>MATHEENVEIQSEGGSIAGTLITPATKLPGVLFVHGWGGSQLQYLARARQVAGLGCVCLTFDLTGHAGTSGQYETVSRMRNLADVVAAYDVLVRQPEVDRNAITVVGSSYGGYLAAVLSSLRPLRWMALRAPALYMDAGWELPKRRLHFDQDLVAYRRQVVPADTNRALRACTTFQGDVLVIESEQDQIVPHAAVTSYVDACVQANSMTYRVIKDADHGLSDEESQRAYSSLLVNWLREMVTGARVGPVATERAAEPPASAAPPHDDPSVTGLEPTGPAAGHGSGDAVRPETPHPAGTVASAMKAGPHGEDP</sequence>
<feature type="domain" description="Peptidase S9 prolyl oligopeptidase catalytic" evidence="3">
    <location>
        <begin position="50"/>
        <end position="241"/>
    </location>
</feature>
<dbReference type="GO" id="GO:0004252">
    <property type="term" value="F:serine-type endopeptidase activity"/>
    <property type="evidence" value="ECO:0007669"/>
    <property type="project" value="InterPro"/>
</dbReference>